<name>A0ACC3YNP1_COLTU</name>
<dbReference type="Proteomes" id="UP000805649">
    <property type="component" value="Unassembled WGS sequence"/>
</dbReference>
<gene>
    <name evidence="1" type="ORF">CTRU02_212498</name>
</gene>
<proteinExistence type="predicted"/>
<evidence type="ECO:0000313" key="1">
    <source>
        <dbReference type="EMBL" id="KAL0933535.1"/>
    </source>
</evidence>
<dbReference type="EMBL" id="VUJX02000008">
    <property type="protein sequence ID" value="KAL0933535.1"/>
    <property type="molecule type" value="Genomic_DNA"/>
</dbReference>
<sequence length="508" mass="55835">MNDVVAAWLQDVIQAEPAVLPSPPPSPTHYKRKATLQREPGEFKRPAFGTAMNARQQRALRRNNKRDTSGEDRASSSASTNDVSDECPGSPTPTSRYRQHGTTLVEPGTTKTNARDSDLFFSQANQASAYTIAIGSSSSKLQSLTALSDAASKQSRSPVKGMASLQFAEKPVLSAELTRQDQIPTDISNLIKDIKRIRAGIAIVPKAMRQNIEHAIESISLLEPELDEKNIDNAPAMRPDRELQYELDTLCWVVRDTKNALSHDRSEAHWNERVHSRILIAAIERDRDCDVVDGCFVSVLNSTQATIAPACIPRRGPNIDMEAKMVDYCICISDQDVETAARKAVSTQSWSSAHRTPSSASVASSASAASMTKKRKLPSLPESINHTEYAPLTLSPITVSIETKKPGGSEDAAKAQLSVWVSGQINRLHQFLGPQPVGITLPLLCVSGSVWQVLFAVENSDYIEILHSFRLDAVTLLGCYQIVALLRALRTWSETVFRDWFLESFLAQ</sequence>
<accession>A0ACC3YNP1</accession>
<comment type="caution">
    <text evidence="1">The sequence shown here is derived from an EMBL/GenBank/DDBJ whole genome shotgun (WGS) entry which is preliminary data.</text>
</comment>
<organism evidence="1 2">
    <name type="scientific">Colletotrichum truncatum</name>
    <name type="common">Anthracnose fungus</name>
    <name type="synonym">Colletotrichum capsici</name>
    <dbReference type="NCBI Taxonomy" id="5467"/>
    <lineage>
        <taxon>Eukaryota</taxon>
        <taxon>Fungi</taxon>
        <taxon>Dikarya</taxon>
        <taxon>Ascomycota</taxon>
        <taxon>Pezizomycotina</taxon>
        <taxon>Sordariomycetes</taxon>
        <taxon>Hypocreomycetidae</taxon>
        <taxon>Glomerellales</taxon>
        <taxon>Glomerellaceae</taxon>
        <taxon>Colletotrichum</taxon>
        <taxon>Colletotrichum truncatum species complex</taxon>
    </lineage>
</organism>
<evidence type="ECO:0000313" key="2">
    <source>
        <dbReference type="Proteomes" id="UP000805649"/>
    </source>
</evidence>
<reference evidence="1 2" key="1">
    <citation type="journal article" date="2020" name="Phytopathology">
        <title>Genome Sequence Resources of Colletotrichum truncatum, C. plurivorum, C. musicola, and C. sojae: Four Species Pathogenic to Soybean (Glycine max).</title>
        <authorList>
            <person name="Rogerio F."/>
            <person name="Boufleur T.R."/>
            <person name="Ciampi-Guillardi M."/>
            <person name="Sukno S.A."/>
            <person name="Thon M.R."/>
            <person name="Massola Junior N.S."/>
            <person name="Baroncelli R."/>
        </authorList>
    </citation>
    <scope>NUCLEOTIDE SEQUENCE [LARGE SCALE GENOMIC DNA]</scope>
    <source>
        <strain evidence="1 2">CMES1059</strain>
    </source>
</reference>
<keyword evidence="2" id="KW-1185">Reference proteome</keyword>
<protein>
    <submittedName>
        <fullName evidence="1">Uncharacterized protein</fullName>
    </submittedName>
</protein>